<dbReference type="PANTHER" id="PTHR40572">
    <property type="entry name" value="PROTEIN BAX"/>
    <property type="match status" value="1"/>
</dbReference>
<keyword evidence="3" id="KW-1185">Reference proteome</keyword>
<dbReference type="AlphaFoldDB" id="A0A139SL53"/>
<dbReference type="STRING" id="1548208.AXK12_05410"/>
<dbReference type="Pfam" id="PF01832">
    <property type="entry name" value="Glucosaminidase"/>
    <property type="match status" value="1"/>
</dbReference>
<gene>
    <name evidence="2" type="ORF">AXK12_05410</name>
</gene>
<evidence type="ECO:0000313" key="3">
    <source>
        <dbReference type="Proteomes" id="UP000071392"/>
    </source>
</evidence>
<evidence type="ECO:0000259" key="1">
    <source>
        <dbReference type="SMART" id="SM00047"/>
    </source>
</evidence>
<dbReference type="EMBL" id="LSZP01000043">
    <property type="protein sequence ID" value="KXU35288.1"/>
    <property type="molecule type" value="Genomic_DNA"/>
</dbReference>
<dbReference type="GO" id="GO:0004040">
    <property type="term" value="F:amidase activity"/>
    <property type="evidence" value="ECO:0007669"/>
    <property type="project" value="InterPro"/>
</dbReference>
<dbReference type="InterPro" id="IPR053195">
    <property type="entry name" value="Bax-like"/>
</dbReference>
<protein>
    <recommendedName>
        <fullName evidence="1">Mannosyl-glycoprotein endo-beta-N-acetylglucosamidase-like domain-containing protein</fullName>
    </recommendedName>
</protein>
<dbReference type="SMART" id="SM00047">
    <property type="entry name" value="LYZ2"/>
    <property type="match status" value="1"/>
</dbReference>
<reference evidence="2 3" key="1">
    <citation type="submission" date="2016-02" db="EMBL/GenBank/DDBJ databases">
        <authorList>
            <person name="Wen L."/>
            <person name="He K."/>
            <person name="Yang H."/>
        </authorList>
    </citation>
    <scope>NUCLEOTIDE SEQUENCE [LARGE SCALE GENOMIC DNA]</scope>
    <source>
        <strain evidence="2 3">CV41</strain>
    </source>
</reference>
<name>A0A139SL53_9BACT</name>
<accession>A0A139SL53</accession>
<dbReference type="PANTHER" id="PTHR40572:SF1">
    <property type="entry name" value="PROTEIN BAX"/>
    <property type="match status" value="1"/>
</dbReference>
<dbReference type="Gene3D" id="1.10.530.10">
    <property type="match status" value="1"/>
</dbReference>
<dbReference type="RefSeq" id="WP_197456995.1">
    <property type="nucleotide sequence ID" value="NZ_LSZP01000043.1"/>
</dbReference>
<dbReference type="InterPro" id="IPR002901">
    <property type="entry name" value="MGlyc_endo_b_GlcNAc-like_dom"/>
</dbReference>
<sequence>MLPDFARYEAVAERKEAFFGYFLPLAQEANAEILKDRGRLLRIRRKLVLAEKRTEKKGKVAHVRGREARWLRRLAEAYGLDRPEKREELNLRFVDDVLLRVDVIPASLVLAQAANESAWGTSRFARQGNNFFGLRSTDGSGLVPKRRARGAAFRVAAYASPRESVRAYIQTLNTQLAYRRLWAIRAEDRRLGRKPSGLRLANGLHAYSERGEEYIRIIQSMIRSNGLAPYDSV</sequence>
<comment type="caution">
    <text evidence="2">The sequence shown here is derived from an EMBL/GenBank/DDBJ whole genome shotgun (WGS) entry which is preliminary data.</text>
</comment>
<evidence type="ECO:0000313" key="2">
    <source>
        <dbReference type="EMBL" id="KXU35288.1"/>
    </source>
</evidence>
<proteinExistence type="predicted"/>
<feature type="domain" description="Mannosyl-glycoprotein endo-beta-N-acetylglucosamidase-like" evidence="1">
    <location>
        <begin position="81"/>
        <end position="215"/>
    </location>
</feature>
<dbReference type="Proteomes" id="UP000071392">
    <property type="component" value="Unassembled WGS sequence"/>
</dbReference>
<organism evidence="2 3">
    <name type="scientific">Cephaloticoccus capnophilus</name>
    <dbReference type="NCBI Taxonomy" id="1548208"/>
    <lineage>
        <taxon>Bacteria</taxon>
        <taxon>Pseudomonadati</taxon>
        <taxon>Verrucomicrobiota</taxon>
        <taxon>Opitutia</taxon>
        <taxon>Opitutales</taxon>
        <taxon>Opitutaceae</taxon>
        <taxon>Cephaloticoccus</taxon>
    </lineage>
</organism>